<dbReference type="Proteomes" id="UP000734854">
    <property type="component" value="Unassembled WGS sequence"/>
</dbReference>
<dbReference type="PANTHER" id="PTHR12121">
    <property type="entry name" value="CARBON CATABOLITE REPRESSOR PROTEIN 4"/>
    <property type="match status" value="1"/>
</dbReference>
<feature type="compositionally biased region" description="Low complexity" evidence="1">
    <location>
        <begin position="80"/>
        <end position="94"/>
    </location>
</feature>
<dbReference type="InterPro" id="IPR050410">
    <property type="entry name" value="CCR4/nocturin_mRNA_transcr"/>
</dbReference>
<dbReference type="EMBL" id="JACMSC010000014">
    <property type="protein sequence ID" value="KAG6489664.1"/>
    <property type="molecule type" value="Genomic_DNA"/>
</dbReference>
<dbReference type="AlphaFoldDB" id="A0A8J5KQP6"/>
<evidence type="ECO:0000259" key="2">
    <source>
        <dbReference type="Pfam" id="PF03372"/>
    </source>
</evidence>
<dbReference type="InterPro" id="IPR036691">
    <property type="entry name" value="Endo/exonu/phosph_ase_sf"/>
</dbReference>
<feature type="region of interest" description="Disordered" evidence="1">
    <location>
        <begin position="80"/>
        <end position="111"/>
    </location>
</feature>
<name>A0A8J5KQP6_ZINOF</name>
<feature type="region of interest" description="Disordered" evidence="1">
    <location>
        <begin position="456"/>
        <end position="482"/>
    </location>
</feature>
<accession>A0A8J5KQP6</accession>
<evidence type="ECO:0000256" key="1">
    <source>
        <dbReference type="SAM" id="MobiDB-lite"/>
    </source>
</evidence>
<evidence type="ECO:0000313" key="3">
    <source>
        <dbReference type="EMBL" id="KAG6489664.1"/>
    </source>
</evidence>
<proteinExistence type="predicted"/>
<protein>
    <recommendedName>
        <fullName evidence="2">Endonuclease/exonuclease/phosphatase domain-containing protein</fullName>
    </recommendedName>
</protein>
<dbReference type="Pfam" id="PF03372">
    <property type="entry name" value="Exo_endo_phos"/>
    <property type="match status" value="1"/>
</dbReference>
<dbReference type="InterPro" id="IPR005135">
    <property type="entry name" value="Endo/exonuclease/phosphatase"/>
</dbReference>
<evidence type="ECO:0000313" key="4">
    <source>
        <dbReference type="Proteomes" id="UP000734854"/>
    </source>
</evidence>
<organism evidence="3 4">
    <name type="scientific">Zingiber officinale</name>
    <name type="common">Ginger</name>
    <name type="synonym">Amomum zingiber</name>
    <dbReference type="NCBI Taxonomy" id="94328"/>
    <lineage>
        <taxon>Eukaryota</taxon>
        <taxon>Viridiplantae</taxon>
        <taxon>Streptophyta</taxon>
        <taxon>Embryophyta</taxon>
        <taxon>Tracheophyta</taxon>
        <taxon>Spermatophyta</taxon>
        <taxon>Magnoliopsida</taxon>
        <taxon>Liliopsida</taxon>
        <taxon>Zingiberales</taxon>
        <taxon>Zingiberaceae</taxon>
        <taxon>Zingiber</taxon>
    </lineage>
</organism>
<sequence>MRFPIPLQATNTCSAMSSSSRFKKVPGRNQWQRGYCNPPPPTLDAAAAVAEEGAAGSSFATGDSPVGTVREANENLRSWRSGASGSWRPRGARSQSYGQWQPPSYGHHHPLHRHPAFPSVPYYGPPHPSCNPSQITRTPAPFYGHPPPSHNPLSTPFGPQSSFNTSPVAYPAQAYQAAPSYRPVDYRTWSFCSSQPPPECERFVVLSYNILADYLARDHWSKLYFHIPQYILDWEWRKRRLLIEFRLWTPDIMCLQEVDRFHDLEEQLSTQGYAGIWKVVMLVLPWFCIKFCFDANWKCRHIVTIEFNKLGLRDNVAQICVLESRIINHADNETASFSESSEQSSGANLVVVCNIHVLYNPKRGEIKLGQVRTLLRRAHAISKNWNDAPVVVCGDFNSTPESPLYNFIAEQKLNLSGLAKDQVSGQYSAHISSSRLYTGPPPSRAPPFMSVGTEGNCQPQTKAENGLTENLPQNDTNPPNVSQLCSDNQMFYRTNRTPEVAANQIGEGETFCTDSCSIDSSNVQLDTDIHQCIEQYSQGSASEVSNINQSAAGVQSGGRSSEFPCSEQILTHHSDGGCESSSFQNEEPFNSRKQIAAAAGTSFHDAFDHNKIREDLKVSSPDVISACCQPKQSLSETVNLSGDFDSKVNLGGNDLENHNTVGDVADTLRDTFDLEDNSDPNFFRELLGTDEVSHFGDDPVSDPSRIEVWKESADNSCSSVDDSAKYSYDPYSWTPVEIEIASGSTDCTYLEHNLKLRSVYTEVEDYAGTKGPSREPQVTSYNRQFMGTVDYIWSSEALQTAKVLDTLPKHVLRQTHGFPTKKWGSDHVALACELAFKLPQPNKVAF</sequence>
<dbReference type="SUPFAM" id="SSF56219">
    <property type="entry name" value="DNase I-like"/>
    <property type="match status" value="1"/>
</dbReference>
<comment type="caution">
    <text evidence="3">The sequence shown here is derived from an EMBL/GenBank/DDBJ whole genome shotgun (WGS) entry which is preliminary data.</text>
</comment>
<gene>
    <name evidence="3" type="ORF">ZIOFF_050940</name>
</gene>
<keyword evidence="4" id="KW-1185">Reference proteome</keyword>
<feature type="domain" description="Endonuclease/exonuclease/phosphatase" evidence="2">
    <location>
        <begin position="207"/>
        <end position="432"/>
    </location>
</feature>
<dbReference type="GO" id="GO:0000175">
    <property type="term" value="F:3'-5'-RNA exonuclease activity"/>
    <property type="evidence" value="ECO:0007669"/>
    <property type="project" value="TreeGrafter"/>
</dbReference>
<dbReference type="Gene3D" id="3.60.10.10">
    <property type="entry name" value="Endonuclease/exonuclease/phosphatase"/>
    <property type="match status" value="2"/>
</dbReference>
<dbReference type="PANTHER" id="PTHR12121:SF85">
    <property type="entry name" value="CARBON CATABOLITE REPRESSOR PROTEIN 4 HOMOLOG 6"/>
    <property type="match status" value="1"/>
</dbReference>
<reference evidence="3 4" key="1">
    <citation type="submission" date="2020-08" db="EMBL/GenBank/DDBJ databases">
        <title>Plant Genome Project.</title>
        <authorList>
            <person name="Zhang R.-G."/>
        </authorList>
    </citation>
    <scope>NUCLEOTIDE SEQUENCE [LARGE SCALE GENOMIC DNA]</scope>
    <source>
        <tissue evidence="3">Rhizome</tissue>
    </source>
</reference>